<evidence type="ECO:0000256" key="5">
    <source>
        <dbReference type="ARBA" id="ARBA00022705"/>
    </source>
</evidence>
<dbReference type="Pfam" id="PF02282">
    <property type="entry name" value="Herpes_UL42"/>
    <property type="match status" value="1"/>
</dbReference>
<dbReference type="Gene3D" id="3.70.10.10">
    <property type="match status" value="1"/>
</dbReference>
<dbReference type="SUPFAM" id="SSF55979">
    <property type="entry name" value="DNA clamp"/>
    <property type="match status" value="2"/>
</dbReference>
<organism evidence="11 12">
    <name type="scientific">Equid herpesvirus 6</name>
    <dbReference type="NCBI Taxonomy" id="173566"/>
    <lineage>
        <taxon>Viruses</taxon>
        <taxon>Duplodnaviria</taxon>
        <taxon>Heunggongvirae</taxon>
        <taxon>Peploviricota</taxon>
        <taxon>Herviviricetes</taxon>
        <taxon>Herpesvirales</taxon>
        <taxon>Orthoherpesviridae</taxon>
        <taxon>Alphaherpesvirinae</taxon>
        <taxon>Varicellovirus</taxon>
    </lineage>
</organism>
<dbReference type="KEGG" id="vg:80540126"/>
<keyword evidence="6" id="KW-0238">DNA-binding</keyword>
<sequence>MALSHPIGGGMRHPVSYVQGWTPVSADPDGDARKNARAVFEGESLRHALDALGPLAPSLKSALVMFNEDGILVHASVGGEQLYVPIRAAAMAAYEWRCAEPAVFLANVDGRRSVLDAFKPSRTAAVTRVVFELENYHPLRVLTQLVYSAPVQTPAPGCAAAGSATGGELAVSRLVKHEFSNYSLMLPSRSPSFKLLLSKAQLNKVLGVCKQPEDRITFQYLLDETFTVLSGDRTASFPVDETTVDFEKEPESESSTSCAILARTVFRGRRALPEPVVCFGTGMFRLTLEAGGNFRQMLQRLKPKSGGVIFRVFLEPHGIPLLGVTTQQPVGATMFFVCALDHQLRDADARRASAVEAALAASPSAGPGGPASPPRPAKRRASEEAPADVGPPPPKLQMGGQLLKSNFVMLIDKKTGSQIHCVEPLAL</sequence>
<evidence type="ECO:0000256" key="7">
    <source>
        <dbReference type="ARBA" id="ARBA00024645"/>
    </source>
</evidence>
<dbReference type="RefSeq" id="YP_010801417.1">
    <property type="nucleotide sequence ID" value="NC_076964.1"/>
</dbReference>
<dbReference type="Proteomes" id="UP001143705">
    <property type="component" value="Segment"/>
</dbReference>
<name>A0A7S9YXC4_9ALPH</name>
<comment type="function">
    <text evidence="7">Plays an essential role in viral DNA replication by acting as the polymerase accessory subunit. Associates with the viral polymerase to increase its processivity and forms high-affinity direct interactions with DNA. Facilitates the origin-binding protein loading onto DNA thus increasing its ability to assemble into a functional complex capable of unwinding duplex DNA.</text>
</comment>
<evidence type="ECO:0000256" key="6">
    <source>
        <dbReference type="ARBA" id="ARBA00023125"/>
    </source>
</evidence>
<comment type="subcellular location">
    <subcellularLocation>
        <location evidence="1">Host nucleus</location>
    </subcellularLocation>
</comment>
<comment type="similarity">
    <text evidence="2">Belongs to the herpesviridae DNA polymerase processivity factor family.</text>
</comment>
<protein>
    <recommendedName>
        <fullName evidence="3">DNA polymerase processivity factor</fullName>
    </recommendedName>
    <alternativeName>
        <fullName evidence="9">Polymerase accessory protein</fullName>
    </alternativeName>
</protein>
<evidence type="ECO:0000313" key="12">
    <source>
        <dbReference type="Proteomes" id="UP001143705"/>
    </source>
</evidence>
<feature type="region of interest" description="Disordered" evidence="10">
    <location>
        <begin position="358"/>
        <end position="398"/>
    </location>
</feature>
<reference evidence="11" key="1">
    <citation type="journal article" date="2020" name="Emerg. Infect. Dis.">
        <title>Identification of a Novel alpha-herpesvirus Associated with Ulcerative Stomatitis in Donkeys.</title>
        <authorList>
            <person name="Martella V."/>
            <person name="Lanave G."/>
            <person name="Camero M."/>
            <person name="Larocca V."/>
            <person name="Lorusso E."/>
            <person name="Catella C."/>
            <person name="Capozza P."/>
            <person name="Tempesta M."/>
            <person name="Buonavoglia C."/>
        </authorList>
    </citation>
    <scope>NUCLEOTIDE SEQUENCE</scope>
    <source>
        <strain evidence="11">AsHV/Bari/2011/740</strain>
    </source>
</reference>
<evidence type="ECO:0000256" key="4">
    <source>
        <dbReference type="ARBA" id="ARBA00022562"/>
    </source>
</evidence>
<accession>A0A7S9YXC4</accession>
<dbReference type="InterPro" id="IPR003202">
    <property type="entry name" value="Herpes_UL42"/>
</dbReference>
<evidence type="ECO:0000256" key="3">
    <source>
        <dbReference type="ARBA" id="ARBA00015068"/>
    </source>
</evidence>
<evidence type="ECO:0000256" key="8">
    <source>
        <dbReference type="ARBA" id="ARBA00025824"/>
    </source>
</evidence>
<proteinExistence type="inferred from homology"/>
<evidence type="ECO:0000256" key="2">
    <source>
        <dbReference type="ARBA" id="ARBA00008362"/>
    </source>
</evidence>
<dbReference type="GO" id="GO:0006260">
    <property type="term" value="P:DNA replication"/>
    <property type="evidence" value="ECO:0007669"/>
    <property type="project" value="UniProtKB-KW"/>
</dbReference>
<dbReference type="InterPro" id="IPR046938">
    <property type="entry name" value="DNA_clamp_sf"/>
</dbReference>
<dbReference type="EMBL" id="MT012704">
    <property type="protein sequence ID" value="QPI70127.1"/>
    <property type="molecule type" value="Genomic_DNA"/>
</dbReference>
<evidence type="ECO:0000256" key="9">
    <source>
        <dbReference type="ARBA" id="ARBA00032287"/>
    </source>
</evidence>
<dbReference type="GeneID" id="80540126"/>
<keyword evidence="5" id="KW-0235">DNA replication</keyword>
<evidence type="ECO:0000256" key="10">
    <source>
        <dbReference type="SAM" id="MobiDB-lite"/>
    </source>
</evidence>
<keyword evidence="12" id="KW-1185">Reference proteome</keyword>
<keyword evidence="4" id="KW-1048">Host nucleus</keyword>
<evidence type="ECO:0000313" key="11">
    <source>
        <dbReference type="EMBL" id="QPI70127.1"/>
    </source>
</evidence>
<dbReference type="GO" id="GO:0042025">
    <property type="term" value="C:host cell nucleus"/>
    <property type="evidence" value="ECO:0007669"/>
    <property type="project" value="UniProtKB-SubCell"/>
</dbReference>
<evidence type="ECO:0000256" key="1">
    <source>
        <dbReference type="ARBA" id="ARBA00004147"/>
    </source>
</evidence>
<dbReference type="GO" id="GO:0003677">
    <property type="term" value="F:DNA binding"/>
    <property type="evidence" value="ECO:0007669"/>
    <property type="project" value="UniProtKB-KW"/>
</dbReference>
<comment type="subunit">
    <text evidence="8">Interacts with the DNA polymerase catalytic subunit. Interacts with the origin-binding protein.</text>
</comment>